<protein>
    <submittedName>
        <fullName evidence="3">Uncharacterized protein</fullName>
    </submittedName>
</protein>
<accession>A0ABW5QYY9</accession>
<dbReference type="EMBL" id="JBHUMY010000014">
    <property type="protein sequence ID" value="MFD2661518.1"/>
    <property type="molecule type" value="Genomic_DNA"/>
</dbReference>
<organism evidence="3 4">
    <name type="scientific">Paenibacillus thailandensis</name>
    <dbReference type="NCBI Taxonomy" id="393250"/>
    <lineage>
        <taxon>Bacteria</taxon>
        <taxon>Bacillati</taxon>
        <taxon>Bacillota</taxon>
        <taxon>Bacilli</taxon>
        <taxon>Bacillales</taxon>
        <taxon>Paenibacillaceae</taxon>
        <taxon>Paenibacillus</taxon>
    </lineage>
</organism>
<evidence type="ECO:0000256" key="1">
    <source>
        <dbReference type="SAM" id="Coils"/>
    </source>
</evidence>
<reference evidence="4" key="1">
    <citation type="journal article" date="2019" name="Int. J. Syst. Evol. Microbiol.">
        <title>The Global Catalogue of Microorganisms (GCM) 10K type strain sequencing project: providing services to taxonomists for standard genome sequencing and annotation.</title>
        <authorList>
            <consortium name="The Broad Institute Genomics Platform"/>
            <consortium name="The Broad Institute Genome Sequencing Center for Infectious Disease"/>
            <person name="Wu L."/>
            <person name="Ma J."/>
        </authorList>
    </citation>
    <scope>NUCLEOTIDE SEQUENCE [LARGE SCALE GENOMIC DNA]</scope>
    <source>
        <strain evidence="4">TISTR 1827</strain>
    </source>
</reference>
<feature type="transmembrane region" description="Helical" evidence="2">
    <location>
        <begin position="26"/>
        <end position="48"/>
    </location>
</feature>
<name>A0ABW5QYY9_9BACL</name>
<evidence type="ECO:0000313" key="4">
    <source>
        <dbReference type="Proteomes" id="UP001597493"/>
    </source>
</evidence>
<comment type="caution">
    <text evidence="3">The sequence shown here is derived from an EMBL/GenBank/DDBJ whole genome shotgun (WGS) entry which is preliminary data.</text>
</comment>
<keyword evidence="2" id="KW-0812">Transmembrane</keyword>
<dbReference type="RefSeq" id="WP_379274479.1">
    <property type="nucleotide sequence ID" value="NZ_JBHUGT010000023.1"/>
</dbReference>
<keyword evidence="2" id="KW-0472">Membrane</keyword>
<keyword evidence="2" id="KW-1133">Transmembrane helix</keyword>
<dbReference type="Proteomes" id="UP001597493">
    <property type="component" value="Unassembled WGS sequence"/>
</dbReference>
<feature type="coiled-coil region" evidence="1">
    <location>
        <begin position="83"/>
        <end position="138"/>
    </location>
</feature>
<gene>
    <name evidence="3" type="ORF">ACFSW5_14790</name>
</gene>
<evidence type="ECO:0000256" key="2">
    <source>
        <dbReference type="SAM" id="Phobius"/>
    </source>
</evidence>
<evidence type="ECO:0000313" key="3">
    <source>
        <dbReference type="EMBL" id="MFD2661518.1"/>
    </source>
</evidence>
<keyword evidence="1" id="KW-0175">Coiled coil</keyword>
<proteinExistence type="predicted"/>
<sequence length="143" mass="16120">MNDLPIETTAPGMSGRKPRKRRENRAFLAFLAVWMFLLGAGISGAVLYSNHMKRQITAELEKQTASQIAALQADYEARMTTLQQSYEAQLAELQTKVDALNELLTFTKDNVDTKTDNSNKLYTQLNEVKKQLAALQKNLEVLK</sequence>
<keyword evidence="4" id="KW-1185">Reference proteome</keyword>